<feature type="non-terminal residue" evidence="2">
    <location>
        <position position="100"/>
    </location>
</feature>
<comment type="caution">
    <text evidence="2">The sequence shown here is derived from an EMBL/GenBank/DDBJ whole genome shotgun (WGS) entry which is preliminary data.</text>
</comment>
<reference evidence="2 3" key="1">
    <citation type="submission" date="2018-10" db="EMBL/GenBank/DDBJ databases">
        <authorList>
            <person name="Ekblom R."/>
            <person name="Jareborg N."/>
        </authorList>
    </citation>
    <scope>NUCLEOTIDE SEQUENCE [LARGE SCALE GENOMIC DNA]</scope>
    <source>
        <tissue evidence="2">Muscle</tissue>
    </source>
</reference>
<dbReference type="EMBL" id="CYRY02043920">
    <property type="protein sequence ID" value="VCX38610.1"/>
    <property type="molecule type" value="Genomic_DNA"/>
</dbReference>
<organism evidence="2 3">
    <name type="scientific">Gulo gulo</name>
    <name type="common">Wolverine</name>
    <name type="synonym">Gluton</name>
    <dbReference type="NCBI Taxonomy" id="48420"/>
    <lineage>
        <taxon>Eukaryota</taxon>
        <taxon>Metazoa</taxon>
        <taxon>Chordata</taxon>
        <taxon>Craniata</taxon>
        <taxon>Vertebrata</taxon>
        <taxon>Euteleostomi</taxon>
        <taxon>Mammalia</taxon>
        <taxon>Eutheria</taxon>
        <taxon>Laurasiatheria</taxon>
        <taxon>Carnivora</taxon>
        <taxon>Caniformia</taxon>
        <taxon>Musteloidea</taxon>
        <taxon>Mustelidae</taxon>
        <taxon>Guloninae</taxon>
        <taxon>Gulo</taxon>
    </lineage>
</organism>
<proteinExistence type="predicted"/>
<accession>A0A9X9Q842</accession>
<name>A0A9X9Q842_GULGU</name>
<keyword evidence="3" id="KW-1185">Reference proteome</keyword>
<dbReference type="AlphaFoldDB" id="A0A9X9Q842"/>
<gene>
    <name evidence="2" type="ORF">BN2614_LOCUS6</name>
</gene>
<evidence type="ECO:0000313" key="3">
    <source>
        <dbReference type="Proteomes" id="UP000269945"/>
    </source>
</evidence>
<feature type="region of interest" description="Disordered" evidence="1">
    <location>
        <begin position="1"/>
        <end position="81"/>
    </location>
</feature>
<dbReference type="Proteomes" id="UP000269945">
    <property type="component" value="Unassembled WGS sequence"/>
</dbReference>
<feature type="compositionally biased region" description="Polar residues" evidence="1">
    <location>
        <begin position="48"/>
        <end position="59"/>
    </location>
</feature>
<sequence>MSSEKGVPLGHPLWPQALSITQPRTHRSTHLAQALDSRLQTLCPPIHSGSSQESQTQPSGGLLGPRSRQRSPSRALPPPRQRLTLFLALGRMPMVPKISS</sequence>
<evidence type="ECO:0000313" key="2">
    <source>
        <dbReference type="EMBL" id="VCX38610.1"/>
    </source>
</evidence>
<evidence type="ECO:0000256" key="1">
    <source>
        <dbReference type="SAM" id="MobiDB-lite"/>
    </source>
</evidence>
<protein>
    <submittedName>
        <fullName evidence="2">Uncharacterized protein</fullName>
    </submittedName>
</protein>